<feature type="region of interest" description="Disordered" evidence="6">
    <location>
        <begin position="1"/>
        <end position="27"/>
    </location>
</feature>
<dbReference type="Pfam" id="PF00575">
    <property type="entry name" value="S1"/>
    <property type="match status" value="3"/>
</dbReference>
<dbReference type="PANTHER" id="PTHR10724">
    <property type="entry name" value="30S RIBOSOMAL PROTEIN S1"/>
    <property type="match status" value="1"/>
</dbReference>
<dbReference type="GO" id="GO:0003735">
    <property type="term" value="F:structural constituent of ribosome"/>
    <property type="evidence" value="ECO:0007669"/>
    <property type="project" value="TreeGrafter"/>
</dbReference>
<feature type="domain" description="S1 motif" evidence="7">
    <location>
        <begin position="298"/>
        <end position="367"/>
    </location>
</feature>
<dbReference type="InterPro" id="IPR050437">
    <property type="entry name" value="Ribos_protein_bS1-like"/>
</dbReference>
<evidence type="ECO:0000313" key="8">
    <source>
        <dbReference type="EMBL" id="JAT78365.1"/>
    </source>
</evidence>
<feature type="domain" description="S1 motif" evidence="7">
    <location>
        <begin position="219"/>
        <end position="284"/>
    </location>
</feature>
<dbReference type="PRINTS" id="PR00681">
    <property type="entry name" value="RIBOSOMALS1"/>
</dbReference>
<evidence type="ECO:0000256" key="2">
    <source>
        <dbReference type="ARBA" id="ARBA00022980"/>
    </source>
</evidence>
<dbReference type="InterPro" id="IPR003029">
    <property type="entry name" value="S1_domain"/>
</dbReference>
<evidence type="ECO:0000256" key="3">
    <source>
        <dbReference type="ARBA" id="ARBA00023274"/>
    </source>
</evidence>
<keyword evidence="3" id="KW-0687">Ribonucleoprotein</keyword>
<dbReference type="GO" id="GO:0003729">
    <property type="term" value="F:mRNA binding"/>
    <property type="evidence" value="ECO:0007669"/>
    <property type="project" value="UniProtKB-ARBA"/>
</dbReference>
<feature type="non-terminal residue" evidence="8">
    <location>
        <position position="1"/>
    </location>
</feature>
<name>A0A1D2AHI8_AUXPR</name>
<dbReference type="EMBL" id="GDKF01000257">
    <property type="protein sequence ID" value="JAT78365.1"/>
    <property type="molecule type" value="Transcribed_RNA"/>
</dbReference>
<dbReference type="CDD" id="cd04465">
    <property type="entry name" value="S1_RPS1_repeat_ec2_hs2"/>
    <property type="match status" value="1"/>
</dbReference>
<feature type="domain" description="S1 motif" evidence="7">
    <location>
        <begin position="133"/>
        <end position="201"/>
    </location>
</feature>
<evidence type="ECO:0000256" key="5">
    <source>
        <dbReference type="SAM" id="Coils"/>
    </source>
</evidence>
<dbReference type="SUPFAM" id="SSF50249">
    <property type="entry name" value="Nucleic acid-binding proteins"/>
    <property type="match status" value="3"/>
</dbReference>
<dbReference type="FunFam" id="2.40.50.140:FF:000051">
    <property type="entry name" value="RNA-binding transcriptional accessory protein"/>
    <property type="match status" value="1"/>
</dbReference>
<evidence type="ECO:0000256" key="4">
    <source>
        <dbReference type="ARBA" id="ARBA00025453"/>
    </source>
</evidence>
<feature type="coiled-coil region" evidence="5">
    <location>
        <begin position="384"/>
        <end position="411"/>
    </location>
</feature>
<comment type="function">
    <text evidence="4">Associates with the EF-Tu.GDP complex and induces the exchange of GDP to GTP. It remains bound to the aminoacyl-tRNA.EF-Tu.GTP complex up to the GTP hydrolysis stage on the ribosome.</text>
</comment>
<comment type="similarity">
    <text evidence="1">Belongs to the bacterial ribosomal protein bS1 family.</text>
</comment>
<proteinExistence type="inferred from homology"/>
<organism evidence="8">
    <name type="scientific">Auxenochlorella protothecoides</name>
    <name type="common">Green microalga</name>
    <name type="synonym">Chlorella protothecoides</name>
    <dbReference type="NCBI Taxonomy" id="3075"/>
    <lineage>
        <taxon>Eukaryota</taxon>
        <taxon>Viridiplantae</taxon>
        <taxon>Chlorophyta</taxon>
        <taxon>core chlorophytes</taxon>
        <taxon>Trebouxiophyceae</taxon>
        <taxon>Chlorellales</taxon>
        <taxon>Chlorellaceae</taxon>
        <taxon>Auxenochlorella</taxon>
    </lineage>
</organism>
<dbReference type="InterPro" id="IPR012340">
    <property type="entry name" value="NA-bd_OB-fold"/>
</dbReference>
<dbReference type="PANTHER" id="PTHR10724:SF7">
    <property type="entry name" value="SMALL RIBOSOMAL SUBUNIT PROTEIN BS1C"/>
    <property type="match status" value="1"/>
</dbReference>
<evidence type="ECO:0000256" key="1">
    <source>
        <dbReference type="ARBA" id="ARBA00006767"/>
    </source>
</evidence>
<dbReference type="Gene3D" id="2.40.50.140">
    <property type="entry name" value="Nucleic acid-binding proteins"/>
    <property type="match status" value="3"/>
</dbReference>
<keyword evidence="5" id="KW-0175">Coiled coil</keyword>
<keyword evidence="2" id="KW-0689">Ribosomal protein</keyword>
<dbReference type="GO" id="GO:0006412">
    <property type="term" value="P:translation"/>
    <property type="evidence" value="ECO:0007669"/>
    <property type="project" value="TreeGrafter"/>
</dbReference>
<sequence>KGQSSMPTTHAHCRSKNTSPSRLRPPSCLPPFLQLARGAMHVTATPSPLVAPPRGLPPGLCFRGHQSVTLRTWTRPRRTPLHRSAAITAVQESAAPSLVVPSNEELGLDKTESELYAEFDALLDANTLSFKSGEKVKGHIIQVDQKGAHVDVGGKSAAFVPNVEMALGLVPRSNDLLDAGTSREFVIVRQDHRGDIILSLKRIQLSVAWQRLRQIAESDAAVTGVVAATNRGGLLVDVEGVRGFNPSSQIGIRTTNWEELIGRHLQFKILEVDEETGRLMLSHRRVMNEERLETFKAGDVVEGRVMSVKPYGAFIDLGGGSSGLLHISQISSARITAVDRVLSPDDRIKVLVLSQDRDKGRISLCTKKLEPAPGDMLKDPGLVYERAEEMAAQYRAQIAAAEAAARASAEQLDLEVLAAGAGEASPSGLY</sequence>
<dbReference type="SMART" id="SM00316">
    <property type="entry name" value="S1"/>
    <property type="match status" value="3"/>
</dbReference>
<accession>A0A1D2AHI8</accession>
<dbReference type="PROSITE" id="PS50126">
    <property type="entry name" value="S1"/>
    <property type="match status" value="3"/>
</dbReference>
<evidence type="ECO:0000256" key="6">
    <source>
        <dbReference type="SAM" id="MobiDB-lite"/>
    </source>
</evidence>
<dbReference type="InterPro" id="IPR035104">
    <property type="entry name" value="Ribosomal_protein_S1-like"/>
</dbReference>
<evidence type="ECO:0000259" key="7">
    <source>
        <dbReference type="PROSITE" id="PS50126"/>
    </source>
</evidence>
<dbReference type="GO" id="GO:0022627">
    <property type="term" value="C:cytosolic small ribosomal subunit"/>
    <property type="evidence" value="ECO:0007669"/>
    <property type="project" value="TreeGrafter"/>
</dbReference>
<reference evidence="8" key="1">
    <citation type="submission" date="2015-08" db="EMBL/GenBank/DDBJ databases">
        <authorList>
            <person name="Babu N.S."/>
            <person name="Beckwith C.J."/>
            <person name="Beseler K.G."/>
            <person name="Brison A."/>
            <person name="Carone J.V."/>
            <person name="Caskin T.P."/>
            <person name="Diamond M."/>
            <person name="Durham M.E."/>
            <person name="Foxe J.M."/>
            <person name="Go M."/>
            <person name="Henderson B.A."/>
            <person name="Jones I.B."/>
            <person name="McGettigan J.A."/>
            <person name="Micheletti S.J."/>
            <person name="Nasrallah M.E."/>
            <person name="Ortiz D."/>
            <person name="Piller C.R."/>
            <person name="Privatt S.R."/>
            <person name="Schneider S.L."/>
            <person name="Sharp S."/>
            <person name="Smith T.C."/>
            <person name="Stanton J.D."/>
            <person name="Ullery H.E."/>
            <person name="Wilson R.J."/>
            <person name="Serrano M.G."/>
            <person name="Buck G."/>
            <person name="Lee V."/>
            <person name="Wang Y."/>
            <person name="Carvalho R."/>
            <person name="Voegtly L."/>
            <person name="Shi R."/>
            <person name="Duckworth R."/>
            <person name="Johnson A."/>
            <person name="Loviza R."/>
            <person name="Walstead R."/>
            <person name="Shah Z."/>
            <person name="Kiflezghi M."/>
            <person name="Wade K."/>
            <person name="Ball S.L."/>
            <person name="Bradley K.W."/>
            <person name="Asai D.J."/>
            <person name="Bowman C.A."/>
            <person name="Russell D.A."/>
            <person name="Pope W.H."/>
            <person name="Jacobs-Sera D."/>
            <person name="Hendrix R.W."/>
            <person name="Hatfull G.F."/>
        </authorList>
    </citation>
    <scope>NUCLEOTIDE SEQUENCE</scope>
</reference>
<gene>
    <name evidence="8" type="ORF">g.26873</name>
</gene>
<protein>
    <recommendedName>
        <fullName evidence="7">S1 motif domain-containing protein</fullName>
    </recommendedName>
</protein>
<dbReference type="AlphaFoldDB" id="A0A1D2AHI8"/>